<evidence type="ECO:0000256" key="6">
    <source>
        <dbReference type="ARBA" id="ARBA00022496"/>
    </source>
</evidence>
<dbReference type="PANTHER" id="PTHR16821:SF2">
    <property type="entry name" value="FRATAXIN, MITOCHONDRIAL"/>
    <property type="match status" value="1"/>
</dbReference>
<keyword evidence="9" id="KW-0408">Iron</keyword>
<evidence type="ECO:0000256" key="12">
    <source>
        <dbReference type="ARBA" id="ARBA00047990"/>
    </source>
</evidence>
<keyword evidence="4" id="KW-0409">Iron storage</keyword>
<dbReference type="InterPro" id="IPR036524">
    <property type="entry name" value="Frataxin/CyaY_sf"/>
</dbReference>
<evidence type="ECO:0000256" key="10">
    <source>
        <dbReference type="ARBA" id="ARBA00023065"/>
    </source>
</evidence>
<keyword evidence="6" id="KW-0410">Iron transport</keyword>
<reference evidence="13 14" key="1">
    <citation type="submission" date="2019-12" db="EMBL/GenBank/DDBJ databases">
        <title>Draft genome sequence of the ascomycete Xylaria multiplex DSM 110363.</title>
        <authorList>
            <person name="Buettner E."/>
            <person name="Kellner H."/>
        </authorList>
    </citation>
    <scope>NUCLEOTIDE SEQUENCE [LARGE SCALE GENOMIC DNA]</scope>
    <source>
        <strain evidence="13 14">DSM 110363</strain>
    </source>
</reference>
<dbReference type="InterPro" id="IPR017789">
    <property type="entry name" value="Frataxin"/>
</dbReference>
<dbReference type="FunFam" id="3.30.920.10:FF:000004">
    <property type="entry name" value="Mitochondrial chaperone Frataxin"/>
    <property type="match status" value="1"/>
</dbReference>
<dbReference type="GO" id="GO:0004322">
    <property type="term" value="F:ferroxidase activity"/>
    <property type="evidence" value="ECO:0007669"/>
    <property type="project" value="UniProtKB-EC"/>
</dbReference>
<dbReference type="Pfam" id="PF01491">
    <property type="entry name" value="Frataxin_Cyay"/>
    <property type="match status" value="1"/>
</dbReference>
<evidence type="ECO:0000256" key="1">
    <source>
        <dbReference type="ARBA" id="ARBA00004173"/>
    </source>
</evidence>
<evidence type="ECO:0000256" key="2">
    <source>
        <dbReference type="ARBA" id="ARBA00008183"/>
    </source>
</evidence>
<dbReference type="GO" id="GO:0005739">
    <property type="term" value="C:mitochondrion"/>
    <property type="evidence" value="ECO:0007669"/>
    <property type="project" value="UniProtKB-SubCell"/>
</dbReference>
<evidence type="ECO:0000256" key="8">
    <source>
        <dbReference type="ARBA" id="ARBA00023002"/>
    </source>
</evidence>
<dbReference type="InterPro" id="IPR002908">
    <property type="entry name" value="Frataxin/CyaY"/>
</dbReference>
<evidence type="ECO:0000256" key="4">
    <source>
        <dbReference type="ARBA" id="ARBA00022434"/>
    </source>
</evidence>
<dbReference type="PROSITE" id="PS50810">
    <property type="entry name" value="FRATAXIN_2"/>
    <property type="match status" value="1"/>
</dbReference>
<dbReference type="NCBIfam" id="TIGR03421">
    <property type="entry name" value="FeS_CyaY"/>
    <property type="match status" value="1"/>
</dbReference>
<comment type="subcellular location">
    <subcellularLocation>
        <location evidence="1">Mitochondrion</location>
    </subcellularLocation>
</comment>
<dbReference type="GO" id="GO:0034986">
    <property type="term" value="F:iron chaperone activity"/>
    <property type="evidence" value="ECO:0007669"/>
    <property type="project" value="TreeGrafter"/>
</dbReference>
<dbReference type="InParanoid" id="A0A7C8N327"/>
<evidence type="ECO:0000256" key="3">
    <source>
        <dbReference type="ARBA" id="ARBA00013107"/>
    </source>
</evidence>
<dbReference type="GO" id="GO:0008198">
    <property type="term" value="F:ferrous iron binding"/>
    <property type="evidence" value="ECO:0007669"/>
    <property type="project" value="TreeGrafter"/>
</dbReference>
<evidence type="ECO:0000256" key="5">
    <source>
        <dbReference type="ARBA" id="ARBA00022448"/>
    </source>
</evidence>
<dbReference type="GO" id="GO:0051537">
    <property type="term" value="F:2 iron, 2 sulfur cluster binding"/>
    <property type="evidence" value="ECO:0007669"/>
    <property type="project" value="TreeGrafter"/>
</dbReference>
<keyword evidence="14" id="KW-1185">Reference proteome</keyword>
<evidence type="ECO:0000313" key="13">
    <source>
        <dbReference type="EMBL" id="KAF2967116.1"/>
    </source>
</evidence>
<dbReference type="NCBIfam" id="TIGR03422">
    <property type="entry name" value="mito_frataxin"/>
    <property type="match status" value="1"/>
</dbReference>
<keyword evidence="8" id="KW-0560">Oxidoreductase</keyword>
<keyword evidence="5" id="KW-0813">Transport</keyword>
<protein>
    <recommendedName>
        <fullName evidence="3">ferroxidase</fullName>
        <ecNumber evidence="3">1.16.3.1</ecNumber>
    </recommendedName>
</protein>
<dbReference type="OrthoDB" id="1897642at2759"/>
<dbReference type="EC" id="1.16.3.1" evidence="3"/>
<sequence length="189" mass="21383">MTRTSVARLARLAVRGITTRSAASSSIRQLTFSRTHAPNPRPSLQSLFSTSQRLAEPLSSDELKTVQPANITDEEYHKLADDYIDLLLQEYERLQDRRTDIDVEYSAGVMNLTINDIGTYVINKQPPNKQIWLSSPRSGPKRYDWVIISEGQDQKQDTARGDWIYLRDGSSLSELLRDETGVDIEAIAN</sequence>
<dbReference type="EMBL" id="WUBL01000073">
    <property type="protein sequence ID" value="KAF2967116.1"/>
    <property type="molecule type" value="Genomic_DNA"/>
</dbReference>
<organism evidence="13 14">
    <name type="scientific">Xylaria multiplex</name>
    <dbReference type="NCBI Taxonomy" id="323545"/>
    <lineage>
        <taxon>Eukaryota</taxon>
        <taxon>Fungi</taxon>
        <taxon>Dikarya</taxon>
        <taxon>Ascomycota</taxon>
        <taxon>Pezizomycotina</taxon>
        <taxon>Sordariomycetes</taxon>
        <taxon>Xylariomycetidae</taxon>
        <taxon>Xylariales</taxon>
        <taxon>Xylariaceae</taxon>
        <taxon>Xylaria</taxon>
    </lineage>
</organism>
<keyword evidence="11" id="KW-0496">Mitochondrion</keyword>
<keyword evidence="7" id="KW-0809">Transit peptide</keyword>
<comment type="similarity">
    <text evidence="2">Belongs to the frataxin family.</text>
</comment>
<evidence type="ECO:0000256" key="11">
    <source>
        <dbReference type="ARBA" id="ARBA00023128"/>
    </source>
</evidence>
<dbReference type="InterPro" id="IPR020895">
    <property type="entry name" value="Frataxin_CS"/>
</dbReference>
<accession>A0A7C8N327</accession>
<dbReference type="GO" id="GO:0006826">
    <property type="term" value="P:iron ion transport"/>
    <property type="evidence" value="ECO:0007669"/>
    <property type="project" value="UniProtKB-KW"/>
</dbReference>
<dbReference type="SMART" id="SM01219">
    <property type="entry name" value="Frataxin_Cyay"/>
    <property type="match status" value="1"/>
</dbReference>
<dbReference type="FunCoup" id="A0A7C8N327">
    <property type="interactions" value="356"/>
</dbReference>
<proteinExistence type="inferred from homology"/>
<dbReference type="SUPFAM" id="SSF55387">
    <property type="entry name" value="Frataxin/Nqo15-like"/>
    <property type="match status" value="1"/>
</dbReference>
<dbReference type="GO" id="GO:0006879">
    <property type="term" value="P:intracellular iron ion homeostasis"/>
    <property type="evidence" value="ECO:0007669"/>
    <property type="project" value="UniProtKB-KW"/>
</dbReference>
<evidence type="ECO:0000313" key="14">
    <source>
        <dbReference type="Proteomes" id="UP000481858"/>
    </source>
</evidence>
<comment type="caution">
    <text evidence="13">The sequence shown here is derived from an EMBL/GenBank/DDBJ whole genome shotgun (WGS) entry which is preliminary data.</text>
</comment>
<dbReference type="PROSITE" id="PS01344">
    <property type="entry name" value="FRATAXIN_1"/>
    <property type="match status" value="1"/>
</dbReference>
<evidence type="ECO:0000256" key="7">
    <source>
        <dbReference type="ARBA" id="ARBA00022946"/>
    </source>
</evidence>
<dbReference type="Proteomes" id="UP000481858">
    <property type="component" value="Unassembled WGS sequence"/>
</dbReference>
<evidence type="ECO:0000256" key="9">
    <source>
        <dbReference type="ARBA" id="ARBA00023004"/>
    </source>
</evidence>
<dbReference type="PANTHER" id="PTHR16821">
    <property type="entry name" value="FRATAXIN"/>
    <property type="match status" value="1"/>
</dbReference>
<name>A0A7C8N327_9PEZI</name>
<comment type="catalytic activity">
    <reaction evidence="12">
        <text>4 Fe(2+) + O2 + 4 H(+) = 4 Fe(3+) + 2 H2O</text>
        <dbReference type="Rhea" id="RHEA:11148"/>
        <dbReference type="ChEBI" id="CHEBI:15377"/>
        <dbReference type="ChEBI" id="CHEBI:15378"/>
        <dbReference type="ChEBI" id="CHEBI:15379"/>
        <dbReference type="ChEBI" id="CHEBI:29033"/>
        <dbReference type="ChEBI" id="CHEBI:29034"/>
        <dbReference type="EC" id="1.16.3.1"/>
    </reaction>
</comment>
<dbReference type="Gene3D" id="3.30.920.10">
    <property type="entry name" value="Frataxin/CyaY"/>
    <property type="match status" value="1"/>
</dbReference>
<keyword evidence="10" id="KW-0406">Ion transport</keyword>
<dbReference type="GO" id="GO:0008199">
    <property type="term" value="F:ferric iron binding"/>
    <property type="evidence" value="ECO:0007669"/>
    <property type="project" value="InterPro"/>
</dbReference>
<dbReference type="AlphaFoldDB" id="A0A7C8N327"/>
<gene>
    <name evidence="13" type="ORF">GQX73_g6446</name>
</gene>
<dbReference type="GO" id="GO:0016226">
    <property type="term" value="P:iron-sulfur cluster assembly"/>
    <property type="evidence" value="ECO:0007669"/>
    <property type="project" value="InterPro"/>
</dbReference>